<dbReference type="EMBL" id="JBHTLX010000030">
    <property type="protein sequence ID" value="MFD1250946.1"/>
    <property type="molecule type" value="Genomic_DNA"/>
</dbReference>
<dbReference type="Proteomes" id="UP001597229">
    <property type="component" value="Unassembled WGS sequence"/>
</dbReference>
<comment type="caution">
    <text evidence="2">The sequence shown here is derived from an EMBL/GenBank/DDBJ whole genome shotgun (WGS) entry which is preliminary data.</text>
</comment>
<proteinExistence type="predicted"/>
<accession>A0ABW3W7B3</accession>
<keyword evidence="1" id="KW-1133">Transmembrane helix</keyword>
<organism evidence="2 3">
    <name type="scientific">Nocardioides ginsengisoli</name>
    <dbReference type="NCBI Taxonomy" id="363868"/>
    <lineage>
        <taxon>Bacteria</taxon>
        <taxon>Bacillati</taxon>
        <taxon>Actinomycetota</taxon>
        <taxon>Actinomycetes</taxon>
        <taxon>Propionibacteriales</taxon>
        <taxon>Nocardioidaceae</taxon>
        <taxon>Nocardioides</taxon>
    </lineage>
</organism>
<evidence type="ECO:0000313" key="3">
    <source>
        <dbReference type="Proteomes" id="UP001597229"/>
    </source>
</evidence>
<gene>
    <name evidence="2" type="ORF">ACFQ3F_24355</name>
</gene>
<keyword evidence="1" id="KW-0472">Membrane</keyword>
<feature type="transmembrane region" description="Helical" evidence="1">
    <location>
        <begin position="23"/>
        <end position="41"/>
    </location>
</feature>
<name>A0ABW3W7B3_9ACTN</name>
<dbReference type="RefSeq" id="WP_367921024.1">
    <property type="nucleotide sequence ID" value="NZ_BAABAC010000039.1"/>
</dbReference>
<sequence>MNWLALGVCSLGGVVFWFATDRFFLLILGLLLGVALGVGLGNNQKPE</sequence>
<evidence type="ECO:0008006" key="4">
    <source>
        <dbReference type="Google" id="ProtNLM"/>
    </source>
</evidence>
<reference evidence="3" key="1">
    <citation type="journal article" date="2019" name="Int. J. Syst. Evol. Microbiol.">
        <title>The Global Catalogue of Microorganisms (GCM) 10K type strain sequencing project: providing services to taxonomists for standard genome sequencing and annotation.</title>
        <authorList>
            <consortium name="The Broad Institute Genomics Platform"/>
            <consortium name="The Broad Institute Genome Sequencing Center for Infectious Disease"/>
            <person name="Wu L."/>
            <person name="Ma J."/>
        </authorList>
    </citation>
    <scope>NUCLEOTIDE SEQUENCE [LARGE SCALE GENOMIC DNA]</scope>
    <source>
        <strain evidence="3">CCUG 52478</strain>
    </source>
</reference>
<keyword evidence="3" id="KW-1185">Reference proteome</keyword>
<keyword evidence="1" id="KW-0812">Transmembrane</keyword>
<evidence type="ECO:0000256" key="1">
    <source>
        <dbReference type="SAM" id="Phobius"/>
    </source>
</evidence>
<protein>
    <recommendedName>
        <fullName evidence="4">DUF2273 domain-containing protein</fullName>
    </recommendedName>
</protein>
<evidence type="ECO:0000313" key="2">
    <source>
        <dbReference type="EMBL" id="MFD1250946.1"/>
    </source>
</evidence>